<dbReference type="AlphaFoldDB" id="A0AAN6SQW4"/>
<comment type="caution">
    <text evidence="1">The sequence shown here is derived from an EMBL/GenBank/DDBJ whole genome shotgun (WGS) entry which is preliminary data.</text>
</comment>
<dbReference type="EMBL" id="MU854414">
    <property type="protein sequence ID" value="KAK4038960.1"/>
    <property type="molecule type" value="Genomic_DNA"/>
</dbReference>
<protein>
    <submittedName>
        <fullName evidence="1">Uncharacterized protein</fullName>
    </submittedName>
</protein>
<organism evidence="1 2">
    <name type="scientific">Parachaetomium inaequale</name>
    <dbReference type="NCBI Taxonomy" id="2588326"/>
    <lineage>
        <taxon>Eukaryota</taxon>
        <taxon>Fungi</taxon>
        <taxon>Dikarya</taxon>
        <taxon>Ascomycota</taxon>
        <taxon>Pezizomycotina</taxon>
        <taxon>Sordariomycetes</taxon>
        <taxon>Sordariomycetidae</taxon>
        <taxon>Sordariales</taxon>
        <taxon>Chaetomiaceae</taxon>
        <taxon>Parachaetomium</taxon>
    </lineage>
</organism>
<accession>A0AAN6SQW4</accession>
<dbReference type="Proteomes" id="UP001303115">
    <property type="component" value="Unassembled WGS sequence"/>
</dbReference>
<reference evidence="2" key="1">
    <citation type="journal article" date="2023" name="Mol. Phylogenet. Evol.">
        <title>Genome-scale phylogeny and comparative genomics of the fungal order Sordariales.</title>
        <authorList>
            <person name="Hensen N."/>
            <person name="Bonometti L."/>
            <person name="Westerberg I."/>
            <person name="Brannstrom I.O."/>
            <person name="Guillou S."/>
            <person name="Cros-Aarteil S."/>
            <person name="Calhoun S."/>
            <person name="Haridas S."/>
            <person name="Kuo A."/>
            <person name="Mondo S."/>
            <person name="Pangilinan J."/>
            <person name="Riley R."/>
            <person name="LaButti K."/>
            <person name="Andreopoulos B."/>
            <person name="Lipzen A."/>
            <person name="Chen C."/>
            <person name="Yan M."/>
            <person name="Daum C."/>
            <person name="Ng V."/>
            <person name="Clum A."/>
            <person name="Steindorff A."/>
            <person name="Ohm R.A."/>
            <person name="Martin F."/>
            <person name="Silar P."/>
            <person name="Natvig D.O."/>
            <person name="Lalanne C."/>
            <person name="Gautier V."/>
            <person name="Ament-Velasquez S.L."/>
            <person name="Kruys A."/>
            <person name="Hutchinson M.I."/>
            <person name="Powell A.J."/>
            <person name="Barry K."/>
            <person name="Miller A.N."/>
            <person name="Grigoriev I.V."/>
            <person name="Debuchy R."/>
            <person name="Gladieux P."/>
            <person name="Hiltunen Thoren M."/>
            <person name="Johannesson H."/>
        </authorList>
    </citation>
    <scope>NUCLEOTIDE SEQUENCE [LARGE SCALE GENOMIC DNA]</scope>
    <source>
        <strain evidence="2">CBS 284.82</strain>
    </source>
</reference>
<evidence type="ECO:0000313" key="1">
    <source>
        <dbReference type="EMBL" id="KAK4038960.1"/>
    </source>
</evidence>
<proteinExistence type="predicted"/>
<evidence type="ECO:0000313" key="2">
    <source>
        <dbReference type="Proteomes" id="UP001303115"/>
    </source>
</evidence>
<name>A0AAN6SQW4_9PEZI</name>
<gene>
    <name evidence="1" type="ORF">C8A01DRAFT_47477</name>
</gene>
<sequence length="390" mass="43564">MTGNNPTPRTDDLLAPYIRLTEADRSPNTPHIRLCMEASPRLSTTLPYHISFTLQRDDDDGDPRCCIILWDPSLDVFIPSNLVLLRHVTDADGGLAGLEKADIEPDFAYPLGARGGAKRGFGAAASSALPRLVIPGGSRLGFVAEREALSWPERAEHEAEMGFASANDVERDWRYREALKRRAPDLVKASERVPGAPIFVVTLNCPPTLTLHKTHPCSTTFEVQVTVAYDAPTSENPVTFHTYDFQPWLLFPRTLREGYALYKHCDLDEDSDEQEWQICDTEDDCGAFAVYDGPDIKVCVREDGDFVSLRPRESWTAFPDDVTAGDMFRYQFRGITDVDWWDWGHIENEHAETMVTLPCWRGRAVDPAGNGGRPKLVVPASNPAEFRVVG</sequence>
<keyword evidence="2" id="KW-1185">Reference proteome</keyword>